<dbReference type="InterPro" id="IPR014721">
    <property type="entry name" value="Ribsml_uS5_D2-typ_fold_subgr"/>
</dbReference>
<dbReference type="Pfam" id="PF00679">
    <property type="entry name" value="EFG_C"/>
    <property type="match status" value="1"/>
</dbReference>
<dbReference type="SUPFAM" id="SSF52540">
    <property type="entry name" value="P-loop containing nucleoside triphosphate hydrolases"/>
    <property type="match status" value="1"/>
</dbReference>
<dbReference type="GO" id="GO:0005525">
    <property type="term" value="F:GTP binding"/>
    <property type="evidence" value="ECO:0007669"/>
    <property type="project" value="UniProtKB-KW"/>
</dbReference>
<dbReference type="PANTHER" id="PTHR43261">
    <property type="entry name" value="TRANSLATION ELONGATION FACTOR G-RELATED"/>
    <property type="match status" value="1"/>
</dbReference>
<dbReference type="PROSITE" id="PS51722">
    <property type="entry name" value="G_TR_2"/>
    <property type="match status" value="1"/>
</dbReference>
<dbReference type="Pfam" id="PF22042">
    <property type="entry name" value="EF-G_D2"/>
    <property type="match status" value="1"/>
</dbReference>
<dbReference type="InterPro" id="IPR041095">
    <property type="entry name" value="EFG_II"/>
</dbReference>
<evidence type="ECO:0000313" key="6">
    <source>
        <dbReference type="Proteomes" id="UP000660668"/>
    </source>
</evidence>
<name>A0A930VJ89_9ACTN</name>
<dbReference type="InterPro" id="IPR035647">
    <property type="entry name" value="EFG_III/V"/>
</dbReference>
<dbReference type="NCBIfam" id="TIGR00231">
    <property type="entry name" value="small_GTP"/>
    <property type="match status" value="1"/>
</dbReference>
<dbReference type="InterPro" id="IPR020568">
    <property type="entry name" value="Ribosomal_Su5_D2-typ_SF"/>
</dbReference>
<accession>A0A930VJ89</accession>
<dbReference type="AlphaFoldDB" id="A0A930VJ89"/>
<dbReference type="InterPro" id="IPR005225">
    <property type="entry name" value="Small_GTP-bd"/>
</dbReference>
<dbReference type="PROSITE" id="PS00301">
    <property type="entry name" value="G_TR_1"/>
    <property type="match status" value="1"/>
</dbReference>
<comment type="caution">
    <text evidence="5">The sequence shown here is derived from an EMBL/GenBank/DDBJ whole genome shotgun (WGS) entry which is preliminary data.</text>
</comment>
<dbReference type="SUPFAM" id="SSF54211">
    <property type="entry name" value="Ribosomal protein S5 domain 2-like"/>
    <property type="match status" value="1"/>
</dbReference>
<dbReference type="InterPro" id="IPR000640">
    <property type="entry name" value="EFG_V-like"/>
</dbReference>
<evidence type="ECO:0000256" key="2">
    <source>
        <dbReference type="ARBA" id="ARBA00022917"/>
    </source>
</evidence>
<organism evidence="5 6">
    <name type="scientific">Nocardioides agariphilus</name>
    <dbReference type="NCBI Taxonomy" id="433664"/>
    <lineage>
        <taxon>Bacteria</taxon>
        <taxon>Bacillati</taxon>
        <taxon>Actinomycetota</taxon>
        <taxon>Actinomycetes</taxon>
        <taxon>Propionibacteriales</taxon>
        <taxon>Nocardioidaceae</taxon>
        <taxon>Nocardioides</taxon>
    </lineage>
</organism>
<protein>
    <submittedName>
        <fullName evidence="5">TetM/TetW/TetO/TetS family tetracycline resistance ribosomal protection protein</fullName>
    </submittedName>
</protein>
<dbReference type="Gene3D" id="2.40.30.10">
    <property type="entry name" value="Translation factors"/>
    <property type="match status" value="1"/>
</dbReference>
<evidence type="ECO:0000256" key="1">
    <source>
        <dbReference type="ARBA" id="ARBA00022741"/>
    </source>
</evidence>
<dbReference type="EMBL" id="JADKPO010000015">
    <property type="protein sequence ID" value="MBF4768579.1"/>
    <property type="molecule type" value="Genomic_DNA"/>
</dbReference>
<keyword evidence="1" id="KW-0547">Nucleotide-binding</keyword>
<dbReference type="InterPro" id="IPR005517">
    <property type="entry name" value="Transl_elong_EFG/EF2_IV"/>
</dbReference>
<proteinExistence type="predicted"/>
<keyword evidence="2" id="KW-0648">Protein biosynthesis</keyword>
<evidence type="ECO:0000256" key="3">
    <source>
        <dbReference type="ARBA" id="ARBA00023134"/>
    </source>
</evidence>
<sequence length="565" mass="60485">MRTLNLGVLAHVDAGKTTLTERLLYEAGVLAEPGSVDAGSTHTDTMALERRRGITIRAAVVSFEVDDTIVNLVDTPGHSDFVAEVERSLCLLDGAVLVVSAVEGVQAQTLVLMRALQRLDIATVIFVNKVDRRGADPEFVELEVRERLAADVPVLFGSALTGDGVRDLLHAVPRLLPSREPHDDGPPAGVIFKIDRDAAGGKHVVALLRSGTLRVRDRLALGKAGPEKVTGLRVFRCGELEPADVATAGQVVVLRGLDSARIGDGFGPGDPGMAEQFARPSLSAVVEPLDDQDRPALFAALERLAEQDPLIGLRVDDEPDGTSELRLSLYGEVQQQVIGALLDEEYGVPVRFRDTAMICTERLTGTGAAFELIGTDANPYLATVGLRIEPAPVGSGVDFGLEVELGSMPPAFFTAVETTVHSSLLHGNAGWEIPDARIRMTHSGFWPRQSRMHGTFDKSMSSTAGDFRDLTRLLMRRIIAQAGTVVCDPVHRFELEVPAPSLGPVLSLLAQAGGVPLATESRGAAVVVSGHVPAGQVHRLTLLMPDLTRGEGVLTSRLDHFRPRH</sequence>
<keyword evidence="3" id="KW-0342">GTP-binding</keyword>
<dbReference type="InterPro" id="IPR031157">
    <property type="entry name" value="G_TR_CS"/>
</dbReference>
<dbReference type="SMART" id="SM00889">
    <property type="entry name" value="EFG_IV"/>
    <property type="match status" value="1"/>
</dbReference>
<dbReference type="PANTHER" id="PTHR43261:SF1">
    <property type="entry name" value="RIBOSOME-RELEASING FACTOR 2, MITOCHONDRIAL"/>
    <property type="match status" value="1"/>
</dbReference>
<dbReference type="Pfam" id="PF03764">
    <property type="entry name" value="EFG_IV"/>
    <property type="match status" value="1"/>
</dbReference>
<dbReference type="InterPro" id="IPR027417">
    <property type="entry name" value="P-loop_NTPase"/>
</dbReference>
<dbReference type="Proteomes" id="UP000660668">
    <property type="component" value="Unassembled WGS sequence"/>
</dbReference>
<gene>
    <name evidence="5" type="ORF">ISU10_12475</name>
</gene>
<dbReference type="SUPFAM" id="SSF54980">
    <property type="entry name" value="EF-G C-terminal domain-like"/>
    <property type="match status" value="2"/>
</dbReference>
<dbReference type="GO" id="GO:0006412">
    <property type="term" value="P:translation"/>
    <property type="evidence" value="ECO:0007669"/>
    <property type="project" value="UniProtKB-KW"/>
</dbReference>
<keyword evidence="6" id="KW-1185">Reference proteome</keyword>
<dbReference type="InterPro" id="IPR053905">
    <property type="entry name" value="EF-G-like_DII"/>
</dbReference>
<dbReference type="GO" id="GO:0032790">
    <property type="term" value="P:ribosome disassembly"/>
    <property type="evidence" value="ECO:0007669"/>
    <property type="project" value="TreeGrafter"/>
</dbReference>
<feature type="domain" description="Tr-type G" evidence="4">
    <location>
        <begin position="1"/>
        <end position="182"/>
    </location>
</feature>
<evidence type="ECO:0000313" key="5">
    <source>
        <dbReference type="EMBL" id="MBF4768579.1"/>
    </source>
</evidence>
<dbReference type="InterPro" id="IPR009000">
    <property type="entry name" value="Transl_B-barrel_sf"/>
</dbReference>
<dbReference type="Gene3D" id="3.30.230.10">
    <property type="match status" value="1"/>
</dbReference>
<reference evidence="5" key="1">
    <citation type="submission" date="2020-11" db="EMBL/GenBank/DDBJ databases">
        <title>Nocardioides cynanchi sp. nov., isolated from soil of rhizosphere of Cynanchum wilfordii.</title>
        <authorList>
            <person name="Lee J.-S."/>
            <person name="Suh M.K."/>
            <person name="Kim J.-S."/>
        </authorList>
    </citation>
    <scope>NUCLEOTIDE SEQUENCE</scope>
    <source>
        <strain evidence="5">KCTC 19276</strain>
    </source>
</reference>
<dbReference type="PRINTS" id="PR00315">
    <property type="entry name" value="ELONGATNFCT"/>
</dbReference>
<dbReference type="RefSeq" id="WP_194696733.1">
    <property type="nucleotide sequence ID" value="NZ_JADKPO010000015.1"/>
</dbReference>
<dbReference type="Gene3D" id="3.40.50.300">
    <property type="entry name" value="P-loop containing nucleotide triphosphate hydrolases"/>
    <property type="match status" value="1"/>
</dbReference>
<dbReference type="Pfam" id="PF00009">
    <property type="entry name" value="GTP_EFTU"/>
    <property type="match status" value="1"/>
</dbReference>
<evidence type="ECO:0000259" key="4">
    <source>
        <dbReference type="PROSITE" id="PS51722"/>
    </source>
</evidence>
<dbReference type="Gene3D" id="3.30.70.870">
    <property type="entry name" value="Elongation Factor G (Translational Gtpase), domain 3"/>
    <property type="match status" value="1"/>
</dbReference>
<dbReference type="Pfam" id="PF14492">
    <property type="entry name" value="EFG_III"/>
    <property type="match status" value="1"/>
</dbReference>
<dbReference type="InterPro" id="IPR000795">
    <property type="entry name" value="T_Tr_GTP-bd_dom"/>
</dbReference>
<dbReference type="GO" id="GO:0003924">
    <property type="term" value="F:GTPase activity"/>
    <property type="evidence" value="ECO:0007669"/>
    <property type="project" value="InterPro"/>
</dbReference>
<dbReference type="SUPFAM" id="SSF50447">
    <property type="entry name" value="Translation proteins"/>
    <property type="match status" value="1"/>
</dbReference>